<keyword evidence="3" id="KW-1185">Reference proteome</keyword>
<feature type="coiled-coil region" evidence="1">
    <location>
        <begin position="11"/>
        <end position="57"/>
    </location>
</feature>
<comment type="caution">
    <text evidence="2">The sequence shown here is derived from an EMBL/GenBank/DDBJ whole genome shotgun (WGS) entry which is preliminary data.</text>
</comment>
<evidence type="ECO:0000313" key="3">
    <source>
        <dbReference type="Proteomes" id="UP000657574"/>
    </source>
</evidence>
<reference evidence="2" key="1">
    <citation type="journal article" date="2014" name="Int. J. Syst. Evol. Microbiol.">
        <title>Complete genome sequence of Corynebacterium casei LMG S-19264T (=DSM 44701T), isolated from a smear-ripened cheese.</title>
        <authorList>
            <consortium name="US DOE Joint Genome Institute (JGI-PGF)"/>
            <person name="Walter F."/>
            <person name="Albersmeier A."/>
            <person name="Kalinowski J."/>
            <person name="Ruckert C."/>
        </authorList>
    </citation>
    <scope>NUCLEOTIDE SEQUENCE</scope>
    <source>
        <strain evidence="2">JCM 3086</strain>
    </source>
</reference>
<organism evidence="2 3">
    <name type="scientific">Streptomyces brasiliensis</name>
    <dbReference type="NCBI Taxonomy" id="1954"/>
    <lineage>
        <taxon>Bacteria</taxon>
        <taxon>Bacillati</taxon>
        <taxon>Actinomycetota</taxon>
        <taxon>Actinomycetes</taxon>
        <taxon>Kitasatosporales</taxon>
        <taxon>Streptomycetaceae</taxon>
        <taxon>Streptomyces</taxon>
    </lineage>
</organism>
<name>A0A917PCT2_9ACTN</name>
<dbReference type="Proteomes" id="UP000657574">
    <property type="component" value="Unassembled WGS sequence"/>
</dbReference>
<keyword evidence="1" id="KW-0175">Coiled coil</keyword>
<protein>
    <submittedName>
        <fullName evidence="2">Uncharacterized protein</fullName>
    </submittedName>
</protein>
<reference evidence="2" key="2">
    <citation type="submission" date="2020-09" db="EMBL/GenBank/DDBJ databases">
        <authorList>
            <person name="Sun Q."/>
            <person name="Ohkuma M."/>
        </authorList>
    </citation>
    <scope>NUCLEOTIDE SEQUENCE</scope>
    <source>
        <strain evidence="2">JCM 3086</strain>
    </source>
</reference>
<dbReference type="RefSeq" id="WP_189317681.1">
    <property type="nucleotide sequence ID" value="NZ_BMQA01000128.1"/>
</dbReference>
<sequence>MLAPSARSLQRDRLIEIRDNLVDRIAEAQREGWLGEVDGLEVSLAAAQEKLAQLDAALQPSVIHLGLPTFDQIAGRSSTS</sequence>
<gene>
    <name evidence="2" type="ORF">GCM10010121_097320</name>
</gene>
<proteinExistence type="predicted"/>
<evidence type="ECO:0000256" key="1">
    <source>
        <dbReference type="SAM" id="Coils"/>
    </source>
</evidence>
<dbReference type="AlphaFoldDB" id="A0A917PCT2"/>
<evidence type="ECO:0000313" key="2">
    <source>
        <dbReference type="EMBL" id="GGJ71231.1"/>
    </source>
</evidence>
<dbReference type="EMBL" id="BMQA01000128">
    <property type="protein sequence ID" value="GGJ71231.1"/>
    <property type="molecule type" value="Genomic_DNA"/>
</dbReference>
<accession>A0A917PCT2</accession>